<evidence type="ECO:0000256" key="1">
    <source>
        <dbReference type="ARBA" id="ARBA00007734"/>
    </source>
</evidence>
<feature type="domain" description="Transglycosylase SLT" evidence="2">
    <location>
        <begin position="96"/>
        <end position="202"/>
    </location>
</feature>
<accession>A0A1G8DTA2</accession>
<dbReference type="AlphaFoldDB" id="A0A1G8DTA2"/>
<proteinExistence type="inferred from homology"/>
<evidence type="ECO:0000259" key="2">
    <source>
        <dbReference type="Pfam" id="PF01464"/>
    </source>
</evidence>
<name>A0A1G8DTA2_9FLAO</name>
<dbReference type="InterPro" id="IPR023346">
    <property type="entry name" value="Lysozyme-like_dom_sf"/>
</dbReference>
<dbReference type="PANTHER" id="PTHR37423">
    <property type="entry name" value="SOLUBLE LYTIC MUREIN TRANSGLYCOSYLASE-RELATED"/>
    <property type="match status" value="1"/>
</dbReference>
<dbReference type="STRING" id="702745.SAMN05421818_10855"/>
<evidence type="ECO:0000313" key="3">
    <source>
        <dbReference type="EMBL" id="SDH60946.1"/>
    </source>
</evidence>
<evidence type="ECO:0000313" key="4">
    <source>
        <dbReference type="Proteomes" id="UP000243588"/>
    </source>
</evidence>
<organism evidence="3 4">
    <name type="scientific">Myroides phaeus</name>
    <dbReference type="NCBI Taxonomy" id="702745"/>
    <lineage>
        <taxon>Bacteria</taxon>
        <taxon>Pseudomonadati</taxon>
        <taxon>Bacteroidota</taxon>
        <taxon>Flavobacteriia</taxon>
        <taxon>Flavobacteriales</taxon>
        <taxon>Flavobacteriaceae</taxon>
        <taxon>Myroides</taxon>
    </lineage>
</organism>
<comment type="similarity">
    <text evidence="1">Belongs to the transglycosylase Slt family.</text>
</comment>
<protein>
    <submittedName>
        <fullName evidence="3">Transglycosylase SLT domain-containing protein</fullName>
    </submittedName>
</protein>
<dbReference type="RefSeq" id="WP_090407521.1">
    <property type="nucleotide sequence ID" value="NZ_FNDQ01000008.1"/>
</dbReference>
<dbReference type="PANTHER" id="PTHR37423:SF2">
    <property type="entry name" value="MEMBRANE-BOUND LYTIC MUREIN TRANSGLYCOSYLASE C"/>
    <property type="match status" value="1"/>
</dbReference>
<keyword evidence="4" id="KW-1185">Reference proteome</keyword>
<dbReference type="EMBL" id="FNDQ01000008">
    <property type="protein sequence ID" value="SDH60946.1"/>
    <property type="molecule type" value="Genomic_DNA"/>
</dbReference>
<dbReference type="CDD" id="cd16894">
    <property type="entry name" value="MltD-like"/>
    <property type="match status" value="1"/>
</dbReference>
<sequence>MNKTVRTVISLAAVVIVSSTFIFSTSLGKQIANGEDSAYGNEQVFNLPKNAEFAGERVPLHITDVKERFDREMIVNTNLHGSTIITIKRAERFFPIIEPILKKNGVPDDFKYLCVIESALANAVSPAGASGFWQFMKGTAKDYGMLVDETIDERYDLIKATEAACQYFKDAKRRFGNWTMVAAAYNRGMAGMQRAMDSQYVDNYYDLFLNQETSRYVFRILALKEIMSNPIKYGFEVPVNERYHIVPTKKVSVDYDIDDLALFAKEQGINYKLLKLHNPWLVNTNLKVKGKTYDIEIPTKGI</sequence>
<dbReference type="Proteomes" id="UP000243588">
    <property type="component" value="Unassembled WGS sequence"/>
</dbReference>
<reference evidence="4" key="1">
    <citation type="submission" date="2016-10" db="EMBL/GenBank/DDBJ databases">
        <authorList>
            <person name="Varghese N."/>
            <person name="Submissions S."/>
        </authorList>
    </citation>
    <scope>NUCLEOTIDE SEQUENCE [LARGE SCALE GENOMIC DNA]</scope>
    <source>
        <strain evidence="4">DSM 23313</strain>
    </source>
</reference>
<dbReference type="SUPFAM" id="SSF53955">
    <property type="entry name" value="Lysozyme-like"/>
    <property type="match status" value="1"/>
</dbReference>
<dbReference type="Gene3D" id="1.10.530.10">
    <property type="match status" value="1"/>
</dbReference>
<dbReference type="Pfam" id="PF01464">
    <property type="entry name" value="SLT"/>
    <property type="match status" value="1"/>
</dbReference>
<gene>
    <name evidence="3" type="ORF">SAMN05421818_10855</name>
</gene>
<dbReference type="InterPro" id="IPR008258">
    <property type="entry name" value="Transglycosylase_SLT_dom_1"/>
</dbReference>